<evidence type="ECO:0000256" key="1">
    <source>
        <dbReference type="SAM" id="Phobius"/>
    </source>
</evidence>
<protein>
    <submittedName>
        <fullName evidence="4">Uncharacterized protein</fullName>
    </submittedName>
</protein>
<feature type="signal peptide" evidence="2">
    <location>
        <begin position="1"/>
        <end position="17"/>
    </location>
</feature>
<dbReference type="WBParaSite" id="MBELARI_LOCUS7290">
    <property type="protein sequence ID" value="MBELARI_LOCUS7290"/>
    <property type="gene ID" value="MBELARI_LOCUS7290"/>
</dbReference>
<keyword evidence="1" id="KW-0812">Transmembrane</keyword>
<proteinExistence type="predicted"/>
<name>A0AAF3JAX3_9BILA</name>
<dbReference type="AlphaFoldDB" id="A0AAF3JAX3"/>
<feature type="transmembrane region" description="Helical" evidence="1">
    <location>
        <begin position="127"/>
        <end position="145"/>
    </location>
</feature>
<accession>A0AAF3JAX3</accession>
<keyword evidence="1" id="KW-0472">Membrane</keyword>
<sequence length="158" mass="18401">MFRIFIFVIILIHFSLSLQFLIKQQFKFLPANTICEIDYNERKQLLEIDCENEIWIPHRKCSFPIAGYDECLCRMNDCLNGINAQFGIIFEGHQELIPFRLENVEDTNSMSVVEKSEPPPNDLEGSFEGYLGIFSYIIASILWFLKARAPIANVFRVK</sequence>
<keyword evidence="3" id="KW-1185">Reference proteome</keyword>
<evidence type="ECO:0000256" key="2">
    <source>
        <dbReference type="SAM" id="SignalP"/>
    </source>
</evidence>
<dbReference type="Proteomes" id="UP000887575">
    <property type="component" value="Unassembled WGS sequence"/>
</dbReference>
<feature type="chain" id="PRO_5042091437" evidence="2">
    <location>
        <begin position="18"/>
        <end position="158"/>
    </location>
</feature>
<evidence type="ECO:0000313" key="3">
    <source>
        <dbReference type="Proteomes" id="UP000887575"/>
    </source>
</evidence>
<keyword evidence="2" id="KW-0732">Signal</keyword>
<reference evidence="4" key="1">
    <citation type="submission" date="2024-02" db="UniProtKB">
        <authorList>
            <consortium name="WormBaseParasite"/>
        </authorList>
    </citation>
    <scope>IDENTIFICATION</scope>
</reference>
<organism evidence="3 4">
    <name type="scientific">Mesorhabditis belari</name>
    <dbReference type="NCBI Taxonomy" id="2138241"/>
    <lineage>
        <taxon>Eukaryota</taxon>
        <taxon>Metazoa</taxon>
        <taxon>Ecdysozoa</taxon>
        <taxon>Nematoda</taxon>
        <taxon>Chromadorea</taxon>
        <taxon>Rhabditida</taxon>
        <taxon>Rhabditina</taxon>
        <taxon>Rhabditomorpha</taxon>
        <taxon>Rhabditoidea</taxon>
        <taxon>Rhabditidae</taxon>
        <taxon>Mesorhabditinae</taxon>
        <taxon>Mesorhabditis</taxon>
    </lineage>
</organism>
<evidence type="ECO:0000313" key="4">
    <source>
        <dbReference type="WBParaSite" id="MBELARI_LOCUS7290"/>
    </source>
</evidence>
<keyword evidence="1" id="KW-1133">Transmembrane helix</keyword>